<evidence type="ECO:0000256" key="4">
    <source>
        <dbReference type="ARBA" id="ARBA00022692"/>
    </source>
</evidence>
<dbReference type="GO" id="GO:0045040">
    <property type="term" value="P:protein insertion into mitochondrial outer membrane"/>
    <property type="evidence" value="ECO:0007669"/>
    <property type="project" value="TreeGrafter"/>
</dbReference>
<dbReference type="GO" id="GO:0005741">
    <property type="term" value="C:mitochondrial outer membrane"/>
    <property type="evidence" value="ECO:0007669"/>
    <property type="project" value="UniProtKB-SubCell"/>
</dbReference>
<dbReference type="PANTHER" id="PTHR12815">
    <property type="entry name" value="SORTING AND ASSEMBLY MACHINERY SAMM50 PROTEIN FAMILY MEMBER"/>
    <property type="match status" value="1"/>
</dbReference>
<evidence type="ECO:0000313" key="8">
    <source>
        <dbReference type="Proteomes" id="UP001166674"/>
    </source>
</evidence>
<reference evidence="7" key="1">
    <citation type="submission" date="2020-03" db="EMBL/GenBank/DDBJ databases">
        <title>Studies in the Genomics of Life Span.</title>
        <authorList>
            <person name="Glass D."/>
        </authorList>
    </citation>
    <scope>NUCLEOTIDE SEQUENCE</scope>
    <source>
        <strain evidence="7">SUZIE</strain>
        <tissue evidence="7">Muscle</tissue>
    </source>
</reference>
<dbReference type="AlphaFoldDB" id="A0AA41MLD8"/>
<comment type="similarity">
    <text evidence="2">Belongs to the SAM50/omp85 family.</text>
</comment>
<keyword evidence="5" id="KW-0472">Membrane</keyword>
<dbReference type="Gene3D" id="2.40.160.50">
    <property type="entry name" value="membrane protein fhac: a member of the omp85/tpsb transporter family"/>
    <property type="match status" value="1"/>
</dbReference>
<name>A0AA41MLD8_SCICA</name>
<dbReference type="Pfam" id="PF01103">
    <property type="entry name" value="Omp85"/>
    <property type="match status" value="1"/>
</dbReference>
<dbReference type="PANTHER" id="PTHR12815:SF18">
    <property type="entry name" value="SORTING AND ASSEMBLY MACHINERY COMPONENT 50 HOMOLOG"/>
    <property type="match status" value="1"/>
</dbReference>
<comment type="caution">
    <text evidence="7">The sequence shown here is derived from an EMBL/GenBank/DDBJ whole genome shotgun (WGS) entry which is preliminary data.</text>
</comment>
<evidence type="ECO:0000313" key="7">
    <source>
        <dbReference type="EMBL" id="MBZ3874099.1"/>
    </source>
</evidence>
<dbReference type="GO" id="GO:0033108">
    <property type="term" value="P:mitochondrial respiratory chain complex assembly"/>
    <property type="evidence" value="ECO:0007669"/>
    <property type="project" value="TreeGrafter"/>
</dbReference>
<feature type="domain" description="Bacterial surface antigen (D15)" evidence="6">
    <location>
        <begin position="10"/>
        <end position="147"/>
    </location>
</feature>
<protein>
    <submittedName>
        <fullName evidence="7">Sorting and assembly machinery component 50-like protein</fullName>
    </submittedName>
</protein>
<comment type="subcellular location">
    <subcellularLocation>
        <location evidence="1">Mitochondrion outer membrane</location>
        <topology evidence="1">Multi-pass membrane protein</topology>
    </subcellularLocation>
</comment>
<dbReference type="Proteomes" id="UP001166674">
    <property type="component" value="Unassembled WGS sequence"/>
</dbReference>
<keyword evidence="4" id="KW-0812">Transmembrane</keyword>
<organism evidence="7 8">
    <name type="scientific">Sciurus carolinensis</name>
    <name type="common">Eastern gray squirrel</name>
    <dbReference type="NCBI Taxonomy" id="30640"/>
    <lineage>
        <taxon>Eukaryota</taxon>
        <taxon>Metazoa</taxon>
        <taxon>Chordata</taxon>
        <taxon>Craniata</taxon>
        <taxon>Vertebrata</taxon>
        <taxon>Euteleostomi</taxon>
        <taxon>Mammalia</taxon>
        <taxon>Eutheria</taxon>
        <taxon>Euarchontoglires</taxon>
        <taxon>Glires</taxon>
        <taxon>Rodentia</taxon>
        <taxon>Sciuromorpha</taxon>
        <taxon>Sciuridae</taxon>
        <taxon>Sciurinae</taxon>
        <taxon>Sciurini</taxon>
        <taxon>Sciurus</taxon>
    </lineage>
</organism>
<evidence type="ECO:0000256" key="5">
    <source>
        <dbReference type="ARBA" id="ARBA00023136"/>
    </source>
</evidence>
<dbReference type="EMBL" id="JAATJV010218017">
    <property type="protein sequence ID" value="MBZ3874099.1"/>
    <property type="molecule type" value="Genomic_DNA"/>
</dbReference>
<keyword evidence="8" id="KW-1185">Reference proteome</keyword>
<evidence type="ECO:0000256" key="3">
    <source>
        <dbReference type="ARBA" id="ARBA00022452"/>
    </source>
</evidence>
<dbReference type="InterPro" id="IPR039910">
    <property type="entry name" value="D15-like"/>
</dbReference>
<accession>A0AA41MLD8</accession>
<evidence type="ECO:0000256" key="2">
    <source>
        <dbReference type="ARBA" id="ARBA00010913"/>
    </source>
</evidence>
<sequence length="148" mass="16325">MFVHSGEKPPSIADRFYLGGPTSIRGLSIHSIGTQSEGDYLGGEGFLGRWPAPVHPTALPARLGSFGELFRTHFFLNVGNLCNLNYWEGPRAHIHKLAKCTCWSYGVGIILRLGNITRLDLNYCVPMGVQQGDRICEGMQFGAGIWFL</sequence>
<keyword evidence="3" id="KW-1134">Transmembrane beta strand</keyword>
<evidence type="ECO:0000256" key="1">
    <source>
        <dbReference type="ARBA" id="ARBA00004374"/>
    </source>
</evidence>
<evidence type="ECO:0000259" key="6">
    <source>
        <dbReference type="Pfam" id="PF01103"/>
    </source>
</evidence>
<gene>
    <name evidence="7" type="ORF">SUZIE_126245</name>
</gene>
<proteinExistence type="inferred from homology"/>
<dbReference type="InterPro" id="IPR000184">
    <property type="entry name" value="Bac_surfAg_D15"/>
</dbReference>